<name>A0A6N9TIP2_9ALTE</name>
<feature type="transmembrane region" description="Helical" evidence="1">
    <location>
        <begin position="155"/>
        <end position="171"/>
    </location>
</feature>
<feature type="transmembrane region" description="Helical" evidence="1">
    <location>
        <begin position="334"/>
        <end position="351"/>
    </location>
</feature>
<evidence type="ECO:0000313" key="2">
    <source>
        <dbReference type="EMBL" id="NDW17174.1"/>
    </source>
</evidence>
<reference evidence="2 3" key="1">
    <citation type="submission" date="2020-01" db="EMBL/GenBank/DDBJ databases">
        <title>Genomes of bacteria type strains.</title>
        <authorList>
            <person name="Chen J."/>
            <person name="Zhu S."/>
            <person name="Yang J."/>
        </authorList>
    </citation>
    <scope>NUCLEOTIDE SEQUENCE [LARGE SCALE GENOMIC DNA]</scope>
    <source>
        <strain evidence="2 3">LMG 24078</strain>
    </source>
</reference>
<protein>
    <submittedName>
        <fullName evidence="2">BCCT family transporter</fullName>
    </submittedName>
</protein>
<feature type="transmembrane region" description="Helical" evidence="1">
    <location>
        <begin position="264"/>
        <end position="284"/>
    </location>
</feature>
<feature type="transmembrane region" description="Helical" evidence="1">
    <location>
        <begin position="78"/>
        <end position="102"/>
    </location>
</feature>
<dbReference type="AlphaFoldDB" id="A0A6N9TIP2"/>
<accession>A0A6N9TIP2</accession>
<feature type="transmembrane region" description="Helical" evidence="1">
    <location>
        <begin position="357"/>
        <end position="377"/>
    </location>
</feature>
<keyword evidence="3" id="KW-1185">Reference proteome</keyword>
<keyword evidence="1" id="KW-1133">Transmembrane helix</keyword>
<feature type="transmembrane region" description="Helical" evidence="1">
    <location>
        <begin position="6"/>
        <end position="24"/>
    </location>
</feature>
<sequence length="405" mass="45712">MTAWLSAGILFTLLSVAYIVFKWGNMKVVGVTPVKTFTFIAILFTSGLDVGLIMFPLTEFAGYADISASPEYAFTNPLAIEFGFWGFFIWAFYFLTCFYFCVVEPKVKFFEIPVVKFINNVVIIGTCAFTAFLLLSNLPWYLPMLGDGESLVPEFYLIVFASIAFAVYSSTNIKYVRILSITTTWVFITLIVGMWASAFIFGEGELTQYMTNMGLIGGYFANLHHFVLPINEYHEFYLFWWFAWSIMIGQFTSRFVGGLRTYQVLLAMLVFPSIPIGAWFAVLYHYHSAGIPTDGLVNMAMVFVGVVFVINSLDSLIRLYTDNLNVTVARLGKANYIALNVLALSLLTLLFKLNFLQIQWVGALVIALFFGCFAFIMSKRFSSVTTITTSPKENKVDFTKIENVN</sequence>
<keyword evidence="1" id="KW-0472">Membrane</keyword>
<feature type="transmembrane region" description="Helical" evidence="1">
    <location>
        <begin position="114"/>
        <end position="135"/>
    </location>
</feature>
<evidence type="ECO:0000313" key="3">
    <source>
        <dbReference type="Proteomes" id="UP000471381"/>
    </source>
</evidence>
<feature type="transmembrane region" description="Helical" evidence="1">
    <location>
        <begin position="238"/>
        <end position="257"/>
    </location>
</feature>
<dbReference type="EMBL" id="JAAAWO010000016">
    <property type="protein sequence ID" value="NDW17174.1"/>
    <property type="molecule type" value="Genomic_DNA"/>
</dbReference>
<comment type="caution">
    <text evidence="2">The sequence shown here is derived from an EMBL/GenBank/DDBJ whole genome shotgun (WGS) entry which is preliminary data.</text>
</comment>
<evidence type="ECO:0000256" key="1">
    <source>
        <dbReference type="SAM" id="Phobius"/>
    </source>
</evidence>
<gene>
    <name evidence="2" type="ORF">GTQ48_16785</name>
</gene>
<dbReference type="RefSeq" id="WP_163107692.1">
    <property type="nucleotide sequence ID" value="NZ_JAAAWO010000016.1"/>
</dbReference>
<feature type="transmembrane region" description="Helical" evidence="1">
    <location>
        <begin position="36"/>
        <end position="58"/>
    </location>
</feature>
<organism evidence="2 3">
    <name type="scientific">Alteromonas genovensis</name>
    <dbReference type="NCBI Taxonomy" id="471225"/>
    <lineage>
        <taxon>Bacteria</taxon>
        <taxon>Pseudomonadati</taxon>
        <taxon>Pseudomonadota</taxon>
        <taxon>Gammaproteobacteria</taxon>
        <taxon>Alteromonadales</taxon>
        <taxon>Alteromonadaceae</taxon>
        <taxon>Alteromonas/Salinimonas group</taxon>
        <taxon>Alteromonas</taxon>
    </lineage>
</organism>
<dbReference type="Proteomes" id="UP000471381">
    <property type="component" value="Unassembled WGS sequence"/>
</dbReference>
<feature type="transmembrane region" description="Helical" evidence="1">
    <location>
        <begin position="178"/>
        <end position="201"/>
    </location>
</feature>
<proteinExistence type="predicted"/>
<keyword evidence="1" id="KW-0812">Transmembrane</keyword>
<feature type="transmembrane region" description="Helical" evidence="1">
    <location>
        <begin position="296"/>
        <end position="313"/>
    </location>
</feature>